<dbReference type="InterPro" id="IPR001036">
    <property type="entry name" value="Acrflvin-R"/>
</dbReference>
<feature type="transmembrane region" description="Helical" evidence="1">
    <location>
        <begin position="12"/>
        <end position="32"/>
    </location>
</feature>
<dbReference type="Pfam" id="PF00873">
    <property type="entry name" value="ACR_tran"/>
    <property type="match status" value="1"/>
</dbReference>
<feature type="transmembrane region" description="Helical" evidence="1">
    <location>
        <begin position="952"/>
        <end position="971"/>
    </location>
</feature>
<dbReference type="SUPFAM" id="SSF82714">
    <property type="entry name" value="Multidrug efflux transporter AcrB TolC docking domain, DN and DC subdomains"/>
    <property type="match status" value="2"/>
</dbReference>
<dbReference type="InterPro" id="IPR027463">
    <property type="entry name" value="AcrB_DN_DC_subdom"/>
</dbReference>
<feature type="transmembrane region" description="Helical" evidence="1">
    <location>
        <begin position="387"/>
        <end position="411"/>
    </location>
</feature>
<reference evidence="2" key="1">
    <citation type="submission" date="2020-08" db="EMBL/GenBank/DDBJ databases">
        <authorList>
            <person name="Hu Y."/>
            <person name="Nguyen S.V."/>
            <person name="Li F."/>
            <person name="Fanning S."/>
        </authorList>
    </citation>
    <scope>NUCLEOTIDE SEQUENCE</scope>
    <source>
        <strain evidence="2">SYSU D8009</strain>
    </source>
</reference>
<accession>A0A9X0QWC3</accession>
<dbReference type="EMBL" id="JACOMF010000004">
    <property type="protein sequence ID" value="MBC4014730.1"/>
    <property type="molecule type" value="Genomic_DNA"/>
</dbReference>
<dbReference type="PRINTS" id="PR00702">
    <property type="entry name" value="ACRIFLAVINRP"/>
</dbReference>
<dbReference type="Gene3D" id="3.30.70.1430">
    <property type="entry name" value="Multidrug efflux transporter AcrB pore domain"/>
    <property type="match status" value="2"/>
</dbReference>
<dbReference type="Gene3D" id="1.20.1640.10">
    <property type="entry name" value="Multidrug efflux transporter AcrB transmembrane domain"/>
    <property type="match status" value="2"/>
</dbReference>
<feature type="transmembrane region" description="Helical" evidence="1">
    <location>
        <begin position="527"/>
        <end position="546"/>
    </location>
</feature>
<dbReference type="Proteomes" id="UP000600101">
    <property type="component" value="Unassembled WGS sequence"/>
</dbReference>
<dbReference type="GO" id="GO:0042910">
    <property type="term" value="F:xenobiotic transmembrane transporter activity"/>
    <property type="evidence" value="ECO:0007669"/>
    <property type="project" value="TreeGrafter"/>
</dbReference>
<dbReference type="Gene3D" id="3.30.70.1320">
    <property type="entry name" value="Multidrug efflux transporter AcrB pore domain like"/>
    <property type="match status" value="1"/>
</dbReference>
<evidence type="ECO:0000313" key="3">
    <source>
        <dbReference type="Proteomes" id="UP000600101"/>
    </source>
</evidence>
<dbReference type="GO" id="GO:0005886">
    <property type="term" value="C:plasma membrane"/>
    <property type="evidence" value="ECO:0007669"/>
    <property type="project" value="TreeGrafter"/>
</dbReference>
<comment type="caution">
    <text evidence="2">The sequence shown here is derived from an EMBL/GenBank/DDBJ whole genome shotgun (WGS) entry which is preliminary data.</text>
</comment>
<keyword evidence="1" id="KW-1133">Transmembrane helix</keyword>
<proteinExistence type="predicted"/>
<dbReference type="SUPFAM" id="SSF82693">
    <property type="entry name" value="Multidrug efflux transporter AcrB pore domain, PN1, PN2, PC1 and PC2 subdomains"/>
    <property type="match status" value="3"/>
</dbReference>
<evidence type="ECO:0000256" key="1">
    <source>
        <dbReference type="SAM" id="Phobius"/>
    </source>
</evidence>
<dbReference type="SUPFAM" id="SSF82866">
    <property type="entry name" value="Multidrug efflux transporter AcrB transmembrane domain"/>
    <property type="match status" value="2"/>
</dbReference>
<feature type="transmembrane region" description="Helical" evidence="1">
    <location>
        <begin position="360"/>
        <end position="381"/>
    </location>
</feature>
<dbReference type="PANTHER" id="PTHR32063">
    <property type="match status" value="1"/>
</dbReference>
<name>A0A9X0QWC3_9PROT</name>
<organism evidence="2 3">
    <name type="scientific">Siccirubricoccus deserti</name>
    <dbReference type="NCBI Taxonomy" id="2013562"/>
    <lineage>
        <taxon>Bacteria</taxon>
        <taxon>Pseudomonadati</taxon>
        <taxon>Pseudomonadota</taxon>
        <taxon>Alphaproteobacteria</taxon>
        <taxon>Acetobacterales</taxon>
        <taxon>Roseomonadaceae</taxon>
        <taxon>Siccirubricoccus</taxon>
    </lineage>
</organism>
<dbReference type="RefSeq" id="WP_186769499.1">
    <property type="nucleotide sequence ID" value="NZ_JACOMF010000004.1"/>
</dbReference>
<keyword evidence="1" id="KW-0472">Membrane</keyword>
<dbReference type="Gene3D" id="3.30.70.1440">
    <property type="entry name" value="Multidrug efflux transporter AcrB pore domain"/>
    <property type="match status" value="1"/>
</dbReference>
<dbReference type="AlphaFoldDB" id="A0A9X0QWC3"/>
<feature type="transmembrane region" description="Helical" evidence="1">
    <location>
        <begin position="906"/>
        <end position="931"/>
    </location>
</feature>
<sequence length="1031" mass="110242">MNISELCIRRPVMTGLLAIAAVVAGIIAYTRLPVAAVPRVDFPVITVFANFAGASPETMATSVALPLEREFSTIAGLEAMSSINGQDTTQITLQFVLGRSIDAAAQDVQAAMTRAQRRLPIDMTIPPSYRKVNPADAPVVLLALTGNDTPLYRLNDIASTIIGPALSRVPGVAQVQTYGEQLYAVRVRLDPDRIAAMGLTFDTVSASIAQANSNTPVGLLTGDRQQLTLRANEQPQDAAAFGNLVVAGRAQAPVRLNEIAEVVDGVQNQRIAAWRNGQRALILAVLRQPDANTVDVVDGVKASLPALQSSLPPGAEVAVMLDRSRSIRAAVHDVQESLVIAIGLVVLVCFLFLRRLTATLIPTVAVPISLCVAFGLMYVLGYGIDNVTLLGLTIAVGLVVDDAIVVLEVIVRHIEEGMAPIPAAIRGAREIGFTVLSITLSLIAVFLPILLMGGVVGRVFNAFAATVSLAVIASCVVSLTLTPLMASRLKGHHGKPGLVERVLERGLQGIERAYAFVLDYALRFRPLVWVVFLLSCGAAGWMATVIPKGFFPVEDTGLLVVNTEGPRGASIEAMTLLQNRLVEMLRASPHVTNVVSNLGTTGGSISINQGRLFVELTPRSERPAVEHVIQDLRRQANQFPGLRVFMQPIQNINFGARQTRTQYLYTLQGLRLDELYEWAPRLEERLQRLPQLQDVNTDLQLDAPVVQVNVDRDRATTLGISVDQVRQALFSAFGARQISTIYGQANAYPVIMEALPDDQRDEQGLAKLYLRSASGRLVPLSAVAGIERRSGPLNVSHQGQLPAVVIGFNTPPGVALGDAVNAIREIEREMGMPPTVVTGFSGAAQVFQQALAGQGMLVLAAVLIMYVVLGVLYESLIHPLTILSGLPAAALGAFVTLWFFDLDLSVIAVIGVLLLIGLVKKNAIMIVDVALQRQRAGAPAFNAVREACIVRFRPILMTTLAAGAGAVPIAMGWGAAAELRQPLGLAVVGGLAVSQVLTLFVTPVLYLGFDGMARRFTTRRRQAPAQAAPAE</sequence>
<feature type="transmembrane region" description="Helical" evidence="1">
    <location>
        <begin position="851"/>
        <end position="873"/>
    </location>
</feature>
<keyword evidence="3" id="KW-1185">Reference proteome</keyword>
<feature type="transmembrane region" description="Helical" evidence="1">
    <location>
        <begin position="431"/>
        <end position="456"/>
    </location>
</feature>
<feature type="transmembrane region" description="Helical" evidence="1">
    <location>
        <begin position="334"/>
        <end position="353"/>
    </location>
</feature>
<feature type="transmembrane region" description="Helical" evidence="1">
    <location>
        <begin position="983"/>
        <end position="1009"/>
    </location>
</feature>
<feature type="transmembrane region" description="Helical" evidence="1">
    <location>
        <begin position="462"/>
        <end position="486"/>
    </location>
</feature>
<feature type="transmembrane region" description="Helical" evidence="1">
    <location>
        <begin position="880"/>
        <end position="900"/>
    </location>
</feature>
<gene>
    <name evidence="2" type="ORF">H7965_05275</name>
</gene>
<protein>
    <submittedName>
        <fullName evidence="2">Efflux RND transporter permease subunit</fullName>
    </submittedName>
</protein>
<evidence type="ECO:0000313" key="2">
    <source>
        <dbReference type="EMBL" id="MBC4014730.1"/>
    </source>
</evidence>
<keyword evidence="1" id="KW-0812">Transmembrane</keyword>
<dbReference type="Gene3D" id="3.30.2090.10">
    <property type="entry name" value="Multidrug efflux transporter AcrB TolC docking domain, DN and DC subdomains"/>
    <property type="match status" value="2"/>
</dbReference>
<dbReference type="PANTHER" id="PTHR32063:SF21">
    <property type="entry name" value="MULTIDRUG RESISTANCE PROTEIN MDTB"/>
    <property type="match status" value="1"/>
</dbReference>